<dbReference type="GO" id="GO:0005524">
    <property type="term" value="F:ATP binding"/>
    <property type="evidence" value="ECO:0007669"/>
    <property type="project" value="UniProtKB-KW"/>
</dbReference>
<dbReference type="GO" id="GO:0035556">
    <property type="term" value="P:intracellular signal transduction"/>
    <property type="evidence" value="ECO:0007669"/>
    <property type="project" value="TreeGrafter"/>
</dbReference>
<organism evidence="9 10">
    <name type="scientific">Eptatretus burgeri</name>
    <name type="common">Inshore hagfish</name>
    <dbReference type="NCBI Taxonomy" id="7764"/>
    <lineage>
        <taxon>Eukaryota</taxon>
        <taxon>Metazoa</taxon>
        <taxon>Chordata</taxon>
        <taxon>Craniata</taxon>
        <taxon>Vertebrata</taxon>
        <taxon>Cyclostomata</taxon>
        <taxon>Myxini</taxon>
        <taxon>Myxiniformes</taxon>
        <taxon>Myxinidae</taxon>
        <taxon>Eptatretinae</taxon>
        <taxon>Eptatretus</taxon>
    </lineage>
</organism>
<evidence type="ECO:0000256" key="5">
    <source>
        <dbReference type="ARBA" id="ARBA00022777"/>
    </source>
</evidence>
<proteinExistence type="predicted"/>
<dbReference type="Pfam" id="PF00069">
    <property type="entry name" value="Pkinase"/>
    <property type="match status" value="1"/>
</dbReference>
<keyword evidence="4" id="KW-0547">Nucleotide-binding</keyword>
<keyword evidence="5" id="KW-0418">Kinase</keyword>
<dbReference type="Proteomes" id="UP000694388">
    <property type="component" value="Unplaced"/>
</dbReference>
<dbReference type="PANTHER" id="PTHR24346:SF30">
    <property type="entry name" value="MATERNAL EMBRYONIC LEUCINE ZIPPER KINASE"/>
    <property type="match status" value="1"/>
</dbReference>
<dbReference type="InterPro" id="IPR000719">
    <property type="entry name" value="Prot_kinase_dom"/>
</dbReference>
<dbReference type="PANTHER" id="PTHR24346">
    <property type="entry name" value="MAP/MICROTUBULE AFFINITY-REGULATING KINASE"/>
    <property type="match status" value="1"/>
</dbReference>
<evidence type="ECO:0000256" key="2">
    <source>
        <dbReference type="ARBA" id="ARBA00022527"/>
    </source>
</evidence>
<evidence type="ECO:0000256" key="3">
    <source>
        <dbReference type="ARBA" id="ARBA00022679"/>
    </source>
</evidence>
<reference evidence="9" key="1">
    <citation type="submission" date="2025-08" db="UniProtKB">
        <authorList>
            <consortium name="Ensembl"/>
        </authorList>
    </citation>
    <scope>IDENTIFICATION</scope>
</reference>
<dbReference type="InterPro" id="IPR011009">
    <property type="entry name" value="Kinase-like_dom_sf"/>
</dbReference>
<dbReference type="GO" id="GO:0005737">
    <property type="term" value="C:cytoplasm"/>
    <property type="evidence" value="ECO:0007669"/>
    <property type="project" value="TreeGrafter"/>
</dbReference>
<dbReference type="EC" id="2.7.11.1" evidence="1"/>
<dbReference type="AlphaFoldDB" id="A0A8C4QSZ7"/>
<reference evidence="9" key="2">
    <citation type="submission" date="2025-09" db="UniProtKB">
        <authorList>
            <consortium name="Ensembl"/>
        </authorList>
    </citation>
    <scope>IDENTIFICATION</scope>
</reference>
<feature type="domain" description="Protein kinase" evidence="8">
    <location>
        <begin position="1"/>
        <end position="87"/>
    </location>
</feature>
<evidence type="ECO:0000256" key="4">
    <source>
        <dbReference type="ARBA" id="ARBA00022741"/>
    </source>
</evidence>
<dbReference type="SUPFAM" id="SSF56112">
    <property type="entry name" value="Protein kinase-like (PK-like)"/>
    <property type="match status" value="1"/>
</dbReference>
<evidence type="ECO:0000256" key="6">
    <source>
        <dbReference type="ARBA" id="ARBA00022840"/>
    </source>
</evidence>
<evidence type="ECO:0000256" key="7">
    <source>
        <dbReference type="SAM" id="MobiDB-lite"/>
    </source>
</evidence>
<keyword evidence="10" id="KW-1185">Reference proteome</keyword>
<evidence type="ECO:0000259" key="8">
    <source>
        <dbReference type="PROSITE" id="PS50011"/>
    </source>
</evidence>
<dbReference type="GO" id="GO:0004674">
    <property type="term" value="F:protein serine/threonine kinase activity"/>
    <property type="evidence" value="ECO:0007669"/>
    <property type="project" value="UniProtKB-KW"/>
</dbReference>
<protein>
    <recommendedName>
        <fullName evidence="1">non-specific serine/threonine protein kinase</fullName>
        <ecNumber evidence="1">2.7.11.1</ecNumber>
    </recommendedName>
</protein>
<keyword evidence="2" id="KW-0723">Serine/threonine-protein kinase</keyword>
<feature type="compositionally biased region" description="Low complexity" evidence="7">
    <location>
        <begin position="112"/>
        <end position="129"/>
    </location>
</feature>
<feature type="compositionally biased region" description="Polar residues" evidence="7">
    <location>
        <begin position="130"/>
        <end position="172"/>
    </location>
</feature>
<feature type="region of interest" description="Disordered" evidence="7">
    <location>
        <begin position="104"/>
        <end position="180"/>
    </location>
</feature>
<dbReference type="Ensembl" id="ENSEBUT00000020727.1">
    <property type="protein sequence ID" value="ENSEBUP00000020151.1"/>
    <property type="gene ID" value="ENSEBUG00000012509.1"/>
</dbReference>
<evidence type="ECO:0000256" key="1">
    <source>
        <dbReference type="ARBA" id="ARBA00012513"/>
    </source>
</evidence>
<accession>A0A8C4QSZ7</accession>
<keyword evidence="3" id="KW-0808">Transferase</keyword>
<sequence length="180" mass="18903">MAPELKNKKYEGPPIDVWSLGIIMNDMLAGLENNCFEYLEVFDSYTNVTYAPPLFVTESCASLLTCMICKNPLRRITTKGIMNHVWFEKLPLTPWKTDLNAEAANKNASATPNQAASATPNQAASATPNQAASGTPNQAAGGTPNQADSGTPNQADSGTPNQADSGTPNQAARGTPGGGC</sequence>
<name>A0A8C4QSZ7_EPTBU</name>
<evidence type="ECO:0000313" key="10">
    <source>
        <dbReference type="Proteomes" id="UP000694388"/>
    </source>
</evidence>
<keyword evidence="6" id="KW-0067">ATP-binding</keyword>
<dbReference type="PROSITE" id="PS50011">
    <property type="entry name" value="PROTEIN_KINASE_DOM"/>
    <property type="match status" value="1"/>
</dbReference>
<evidence type="ECO:0000313" key="9">
    <source>
        <dbReference type="Ensembl" id="ENSEBUP00000020151.1"/>
    </source>
</evidence>
<dbReference type="Gene3D" id="1.10.510.10">
    <property type="entry name" value="Transferase(Phosphotransferase) domain 1"/>
    <property type="match status" value="1"/>
</dbReference>